<dbReference type="Proteomes" id="UP000243217">
    <property type="component" value="Unassembled WGS sequence"/>
</dbReference>
<dbReference type="InterPro" id="IPR017441">
    <property type="entry name" value="Protein_kinase_ATP_BS"/>
</dbReference>
<feature type="domain" description="Protein kinase" evidence="6">
    <location>
        <begin position="175"/>
        <end position="439"/>
    </location>
</feature>
<dbReference type="PANTHER" id="PTHR44167:SF24">
    <property type="entry name" value="SERINE_THREONINE-PROTEIN KINASE CHK2"/>
    <property type="match status" value="1"/>
</dbReference>
<organism evidence="7 8">
    <name type="scientific">Thraustotheca clavata</name>
    <dbReference type="NCBI Taxonomy" id="74557"/>
    <lineage>
        <taxon>Eukaryota</taxon>
        <taxon>Sar</taxon>
        <taxon>Stramenopiles</taxon>
        <taxon>Oomycota</taxon>
        <taxon>Saprolegniomycetes</taxon>
        <taxon>Saprolegniales</taxon>
        <taxon>Achlyaceae</taxon>
        <taxon>Thraustotheca</taxon>
    </lineage>
</organism>
<dbReference type="Pfam" id="PF00069">
    <property type="entry name" value="Pkinase"/>
    <property type="match status" value="1"/>
</dbReference>
<evidence type="ECO:0000313" key="7">
    <source>
        <dbReference type="EMBL" id="OQS07204.1"/>
    </source>
</evidence>
<dbReference type="PROSITE" id="PS00108">
    <property type="entry name" value="PROTEIN_KINASE_ST"/>
    <property type="match status" value="1"/>
</dbReference>
<dbReference type="GO" id="GO:0044773">
    <property type="term" value="P:mitotic DNA damage checkpoint signaling"/>
    <property type="evidence" value="ECO:0007669"/>
    <property type="project" value="TreeGrafter"/>
</dbReference>
<name>A0A1W0AA72_9STRA</name>
<keyword evidence="5" id="KW-0175">Coiled coil</keyword>
<evidence type="ECO:0000313" key="8">
    <source>
        <dbReference type="Proteomes" id="UP000243217"/>
    </source>
</evidence>
<dbReference type="InterPro" id="IPR000719">
    <property type="entry name" value="Prot_kinase_dom"/>
</dbReference>
<evidence type="ECO:0000256" key="4">
    <source>
        <dbReference type="RuleBase" id="RU000304"/>
    </source>
</evidence>
<feature type="binding site" evidence="3">
    <location>
        <position position="204"/>
    </location>
    <ligand>
        <name>ATP</name>
        <dbReference type="ChEBI" id="CHEBI:30616"/>
    </ligand>
</feature>
<dbReference type="AlphaFoldDB" id="A0A1W0AA72"/>
<keyword evidence="2 3" id="KW-0067">ATP-binding</keyword>
<evidence type="ECO:0000256" key="1">
    <source>
        <dbReference type="ARBA" id="ARBA00022741"/>
    </source>
</evidence>
<reference evidence="7 8" key="1">
    <citation type="journal article" date="2014" name="Genome Biol. Evol.">
        <title>The secreted proteins of Achlya hypogyna and Thraustotheca clavata identify the ancestral oomycete secretome and reveal gene acquisitions by horizontal gene transfer.</title>
        <authorList>
            <person name="Misner I."/>
            <person name="Blouin N."/>
            <person name="Leonard G."/>
            <person name="Richards T.A."/>
            <person name="Lane C.E."/>
        </authorList>
    </citation>
    <scope>NUCLEOTIDE SEQUENCE [LARGE SCALE GENOMIC DNA]</scope>
    <source>
        <strain evidence="7 8">ATCC 34112</strain>
    </source>
</reference>
<dbReference type="GO" id="GO:0005634">
    <property type="term" value="C:nucleus"/>
    <property type="evidence" value="ECO:0007669"/>
    <property type="project" value="TreeGrafter"/>
</dbReference>
<dbReference type="EMBL" id="JNBS01000265">
    <property type="protein sequence ID" value="OQS07204.1"/>
    <property type="molecule type" value="Genomic_DNA"/>
</dbReference>
<keyword evidence="7" id="KW-0808">Transferase</keyword>
<accession>A0A1W0AA72</accession>
<proteinExistence type="inferred from homology"/>
<protein>
    <submittedName>
        <fullName evidence="7">Kinase</fullName>
    </submittedName>
</protein>
<keyword evidence="7" id="KW-0418">Kinase</keyword>
<dbReference type="SUPFAM" id="SSF56112">
    <property type="entry name" value="Protein kinase-like (PK-like)"/>
    <property type="match status" value="1"/>
</dbReference>
<sequence length="439" mass="50811">MCDLLSLEFSMESSDSEIVDIGVLSDGQGQVRWDKAGIKPVGEVKRKPLDDIYVTGIEIGLEKLTCKSPAYVESWRHEFGAEIDRLQKKLMELRSEVDRRRRDMQFEDWYIQRTLTTGDMKDPMFAAYIQTLQEKYAGNVSAFEAIKAKLRKEEKKVELFSVTAFNELPLLAFRYQLKTIIGHGGNSVVWEAYDTETQQFVAIKISNKIHHAEQEYHNHEMFLGSEHTVRLHGPLIYIKHQCNPYSLMIMDRMECDLNQFMENRKGPCELALARHILFELLLGLHYLHEKNMAHCDLKPANILLTTVASAQARLTDFHLSRPKSSTIIVGQNASPAFAPPEWYLLSTTEAHTQSATYEKFDIWAVGLIFYILLCNQHPLGTQSSKVDMTDRMMEYRNHPQIYFPSYIPRDVQELLKQCMHIDWHCRPTTKQLLAIVCYK</sequence>
<gene>
    <name evidence="7" type="ORF">THRCLA_00789</name>
</gene>
<evidence type="ECO:0000256" key="3">
    <source>
        <dbReference type="PROSITE-ProRule" id="PRU10141"/>
    </source>
</evidence>
<evidence type="ECO:0000259" key="6">
    <source>
        <dbReference type="PROSITE" id="PS50011"/>
    </source>
</evidence>
<comment type="caution">
    <text evidence="7">The sequence shown here is derived from an EMBL/GenBank/DDBJ whole genome shotgun (WGS) entry which is preliminary data.</text>
</comment>
<dbReference type="CDD" id="cd14014">
    <property type="entry name" value="STKc_PknB_like"/>
    <property type="match status" value="1"/>
</dbReference>
<keyword evidence="1 3" id="KW-0547">Nucleotide-binding</keyword>
<dbReference type="SMART" id="SM00220">
    <property type="entry name" value="S_TKc"/>
    <property type="match status" value="1"/>
</dbReference>
<evidence type="ECO:0000256" key="2">
    <source>
        <dbReference type="ARBA" id="ARBA00022840"/>
    </source>
</evidence>
<comment type="similarity">
    <text evidence="4">Belongs to the protein kinase superfamily.</text>
</comment>
<dbReference type="Gene3D" id="3.30.200.20">
    <property type="entry name" value="Phosphorylase Kinase, domain 1"/>
    <property type="match status" value="1"/>
</dbReference>
<keyword evidence="8" id="KW-1185">Reference proteome</keyword>
<keyword evidence="4" id="KW-0723">Serine/threonine-protein kinase</keyword>
<dbReference type="InterPro" id="IPR011009">
    <property type="entry name" value="Kinase-like_dom_sf"/>
</dbReference>
<feature type="coiled-coil region" evidence="5">
    <location>
        <begin position="76"/>
        <end position="103"/>
    </location>
</feature>
<dbReference type="PROSITE" id="PS00107">
    <property type="entry name" value="PROTEIN_KINASE_ATP"/>
    <property type="match status" value="1"/>
</dbReference>
<evidence type="ECO:0000256" key="5">
    <source>
        <dbReference type="SAM" id="Coils"/>
    </source>
</evidence>
<dbReference type="InterPro" id="IPR008271">
    <property type="entry name" value="Ser/Thr_kinase_AS"/>
</dbReference>
<dbReference type="PROSITE" id="PS50011">
    <property type="entry name" value="PROTEIN_KINASE_DOM"/>
    <property type="match status" value="1"/>
</dbReference>
<dbReference type="Gene3D" id="1.10.510.10">
    <property type="entry name" value="Transferase(Phosphotransferase) domain 1"/>
    <property type="match status" value="1"/>
</dbReference>
<dbReference type="PANTHER" id="PTHR44167">
    <property type="entry name" value="OVARIAN-SPECIFIC SERINE/THREONINE-PROTEIN KINASE LOK-RELATED"/>
    <property type="match status" value="1"/>
</dbReference>
<dbReference type="OrthoDB" id="346907at2759"/>
<dbReference type="GO" id="GO:0004674">
    <property type="term" value="F:protein serine/threonine kinase activity"/>
    <property type="evidence" value="ECO:0007669"/>
    <property type="project" value="UniProtKB-KW"/>
</dbReference>
<dbReference type="GO" id="GO:0005524">
    <property type="term" value="F:ATP binding"/>
    <property type="evidence" value="ECO:0007669"/>
    <property type="project" value="UniProtKB-UniRule"/>
</dbReference>